<comment type="similarity">
    <text evidence="1">Belongs to the NAD(P)-dependent epimerase/dehydratase family.</text>
</comment>
<organism evidence="3 4">
    <name type="scientific">Fimbriiglobus ruber</name>
    <dbReference type="NCBI Taxonomy" id="1908690"/>
    <lineage>
        <taxon>Bacteria</taxon>
        <taxon>Pseudomonadati</taxon>
        <taxon>Planctomycetota</taxon>
        <taxon>Planctomycetia</taxon>
        <taxon>Gemmatales</taxon>
        <taxon>Gemmataceae</taxon>
        <taxon>Fimbriiglobus</taxon>
    </lineage>
</organism>
<protein>
    <submittedName>
        <fullName evidence="3">UDP-glucose 4-epimerase</fullName>
    </submittedName>
</protein>
<name>A0A225E3F8_9BACT</name>
<dbReference type="InterPro" id="IPR001509">
    <property type="entry name" value="Epimerase_deHydtase"/>
</dbReference>
<sequence>MQCLVTGCAGFIGSHLCERLLTDGHRVTGVDCFTAYYARPLKEQNLSGFRNHPNFTFHEVDLSTDPLTAVTARTEVVFHLAAYPGLVKSWTDFDLYNRHNLTATQRLLEAVRGESQLKKFVYASTSSVYGKFASGDESLPTRPSSPYGITKLAGEQLARVYLDEFDVPTVVLRFFSVYGPRQRPDMGYNLFIDAVLRGNAIKLTGDGLQVRGNTYVADCVEATQRAGFHAMPGEVFNLGGGELTTIIDAIHKIERIVGRPAVIERYPNRKGDQLATGADVTKLFRHLGWKPTTDLEEGLTRQVEWQRSRL</sequence>
<evidence type="ECO:0000313" key="4">
    <source>
        <dbReference type="Proteomes" id="UP000214646"/>
    </source>
</evidence>
<evidence type="ECO:0000259" key="2">
    <source>
        <dbReference type="Pfam" id="PF01370"/>
    </source>
</evidence>
<feature type="domain" description="NAD-dependent epimerase/dehydratase" evidence="2">
    <location>
        <begin position="4"/>
        <end position="239"/>
    </location>
</feature>
<dbReference type="PANTHER" id="PTHR43000">
    <property type="entry name" value="DTDP-D-GLUCOSE 4,6-DEHYDRATASE-RELATED"/>
    <property type="match status" value="1"/>
</dbReference>
<keyword evidence="4" id="KW-1185">Reference proteome</keyword>
<dbReference type="Gene3D" id="3.40.50.720">
    <property type="entry name" value="NAD(P)-binding Rossmann-like Domain"/>
    <property type="match status" value="1"/>
</dbReference>
<dbReference type="InterPro" id="IPR036291">
    <property type="entry name" value="NAD(P)-bd_dom_sf"/>
</dbReference>
<dbReference type="Pfam" id="PF01370">
    <property type="entry name" value="Epimerase"/>
    <property type="match status" value="1"/>
</dbReference>
<evidence type="ECO:0000313" key="3">
    <source>
        <dbReference type="EMBL" id="OWK43215.1"/>
    </source>
</evidence>
<comment type="caution">
    <text evidence="3">The sequence shown here is derived from an EMBL/GenBank/DDBJ whole genome shotgun (WGS) entry which is preliminary data.</text>
</comment>
<dbReference type="Gene3D" id="3.90.25.10">
    <property type="entry name" value="UDP-galactose 4-epimerase, domain 1"/>
    <property type="match status" value="1"/>
</dbReference>
<dbReference type="RefSeq" id="WP_088254099.1">
    <property type="nucleotide sequence ID" value="NZ_NIDE01000004.1"/>
</dbReference>
<dbReference type="OrthoDB" id="258549at2"/>
<gene>
    <name evidence="3" type="ORF">FRUB_02814</name>
</gene>
<proteinExistence type="inferred from homology"/>
<dbReference type="Proteomes" id="UP000214646">
    <property type="component" value="Unassembled WGS sequence"/>
</dbReference>
<dbReference type="EMBL" id="NIDE01000004">
    <property type="protein sequence ID" value="OWK43215.1"/>
    <property type="molecule type" value="Genomic_DNA"/>
</dbReference>
<dbReference type="SUPFAM" id="SSF51735">
    <property type="entry name" value="NAD(P)-binding Rossmann-fold domains"/>
    <property type="match status" value="1"/>
</dbReference>
<dbReference type="AlphaFoldDB" id="A0A225E3F8"/>
<accession>A0A225E3F8</accession>
<reference evidence="4" key="1">
    <citation type="submission" date="2017-06" db="EMBL/GenBank/DDBJ databases">
        <title>Genome analysis of Fimbriiglobus ruber SP5, the first member of the order Planctomycetales with confirmed chitinolytic capability.</title>
        <authorList>
            <person name="Ravin N.V."/>
            <person name="Rakitin A.L."/>
            <person name="Ivanova A.A."/>
            <person name="Beletsky A.V."/>
            <person name="Kulichevskaya I.S."/>
            <person name="Mardanov A.V."/>
            <person name="Dedysh S.N."/>
        </authorList>
    </citation>
    <scope>NUCLEOTIDE SEQUENCE [LARGE SCALE GENOMIC DNA]</scope>
    <source>
        <strain evidence="4">SP5</strain>
    </source>
</reference>
<dbReference type="PRINTS" id="PR01713">
    <property type="entry name" value="NUCEPIMERASE"/>
</dbReference>
<evidence type="ECO:0000256" key="1">
    <source>
        <dbReference type="ARBA" id="ARBA00007637"/>
    </source>
</evidence>